<reference evidence="7" key="1">
    <citation type="journal article" date="2013" name="Genome Announc.">
        <title>Genome sequence of the food spoilage yeast Zygosaccharomyces bailii CLIB 213(T).</title>
        <authorList>
            <person name="Galeote V."/>
            <person name="Bigey F."/>
            <person name="Devillers H."/>
            <person name="Neuveglise C."/>
            <person name="Dequin S."/>
        </authorList>
    </citation>
    <scope>NUCLEOTIDE SEQUENCE [LARGE SCALE GENOMIC DNA]</scope>
    <source>
        <strain evidence="7">CLIB 213 / ATCC 58445 / CBS 680 / CCRC 21525 / NBRC 1098 / NCYC 1416 / NRRL Y-2227</strain>
    </source>
</reference>
<proteinExistence type="inferred from homology"/>
<evidence type="ECO:0000313" key="6">
    <source>
        <dbReference type="EMBL" id="CDF89637.1"/>
    </source>
</evidence>
<dbReference type="PANTHER" id="PTHR10953:SF6">
    <property type="entry name" value="NEDD8-ACTIVATING ENZYME E1 CATALYTIC SUBUNIT"/>
    <property type="match status" value="1"/>
</dbReference>
<evidence type="ECO:0000313" key="7">
    <source>
        <dbReference type="Proteomes" id="UP000019375"/>
    </source>
</evidence>
<accession>A0A8J2T6X4</accession>
<name>A0A8J2T6X4_ZYGB2</name>
<evidence type="ECO:0000256" key="4">
    <source>
        <dbReference type="RuleBase" id="RU368009"/>
    </source>
</evidence>
<dbReference type="GO" id="GO:0005524">
    <property type="term" value="F:ATP binding"/>
    <property type="evidence" value="ECO:0007669"/>
    <property type="project" value="UniProtKB-UniRule"/>
</dbReference>
<evidence type="ECO:0000256" key="1">
    <source>
        <dbReference type="ARBA" id="ARBA00022741"/>
    </source>
</evidence>
<protein>
    <recommendedName>
        <fullName evidence="4">NEDD8-activating enzyme E1 catalytic subunit</fullName>
        <ecNumber evidence="4">6.2.1.64</ecNumber>
    </recommendedName>
</protein>
<dbReference type="Pfam" id="PF00899">
    <property type="entry name" value="ThiF"/>
    <property type="match status" value="1"/>
</dbReference>
<dbReference type="Gene3D" id="1.10.10.520">
    <property type="entry name" value="Ubiquitin activating enzymes (Uba3). Chain: B, domain 2"/>
    <property type="match status" value="1"/>
</dbReference>
<dbReference type="GO" id="GO:0005737">
    <property type="term" value="C:cytoplasm"/>
    <property type="evidence" value="ECO:0007669"/>
    <property type="project" value="TreeGrafter"/>
</dbReference>
<gene>
    <name evidence="6" type="ORF">BN860_09054g</name>
</gene>
<dbReference type="Proteomes" id="UP000019375">
    <property type="component" value="Unassembled WGS sequence"/>
</dbReference>
<organism evidence="6 7">
    <name type="scientific">Zygosaccharomyces bailii (strain CLIB 213 / ATCC 58445 / CBS 680 / BCRC 21525 / NBRC 1098 / NCYC 1416 / NRRL Y-2227)</name>
    <dbReference type="NCBI Taxonomy" id="1333698"/>
    <lineage>
        <taxon>Eukaryota</taxon>
        <taxon>Fungi</taxon>
        <taxon>Dikarya</taxon>
        <taxon>Ascomycota</taxon>
        <taxon>Saccharomycotina</taxon>
        <taxon>Saccharomycetes</taxon>
        <taxon>Saccharomycetales</taxon>
        <taxon>Saccharomycetaceae</taxon>
        <taxon>Zygosaccharomyces</taxon>
    </lineage>
</organism>
<sequence length="296" mass="32928">MDVKVLVLGAGGLGCEVVKNLAVLKVREIHVVDLDTIELTNLNRQFLFKDQDIGRYKAQVAADYINRWSEQQQISCTRAIAHCMDLLSLGSDFYEQFDFVISGLDAVQPRRFINQLLVQLTRNSNFEICIPLIDGGTEGLQGHVKTIIPGITACWECSIETLPQQQTRHPMCTIANSPRNLEHVVEYVVTVQMAGEELDTKRLLQLCRDRALQFGIPADTLTESYAVGVAKRIVPSVSSTNALVAAICCNEMVKIYNDSVDFNTLKNFKTVSGINGLYINSFKFARLDTCPVCSGF</sequence>
<dbReference type="UniPathway" id="UPA00885"/>
<keyword evidence="2 4" id="KW-0833">Ubl conjugation pathway</keyword>
<dbReference type="GO" id="GO:0045116">
    <property type="term" value="P:protein neddylation"/>
    <property type="evidence" value="ECO:0007669"/>
    <property type="project" value="UniProtKB-UniRule"/>
</dbReference>
<dbReference type="Gene3D" id="3.40.50.720">
    <property type="entry name" value="NAD(P)-binding Rossmann-like Domain"/>
    <property type="match status" value="1"/>
</dbReference>
<dbReference type="EMBL" id="HG316457">
    <property type="protein sequence ID" value="CDF89637.1"/>
    <property type="molecule type" value="Genomic_DNA"/>
</dbReference>
<dbReference type="EC" id="6.2.1.64" evidence="4"/>
<dbReference type="OrthoDB" id="10255449at2759"/>
<dbReference type="PANTHER" id="PTHR10953">
    <property type="entry name" value="UBIQUITIN-ACTIVATING ENZYME E1"/>
    <property type="match status" value="1"/>
</dbReference>
<dbReference type="SUPFAM" id="SSF69572">
    <property type="entry name" value="Activating enzymes of the ubiquitin-like proteins"/>
    <property type="match status" value="1"/>
</dbReference>
<evidence type="ECO:0000259" key="5">
    <source>
        <dbReference type="Pfam" id="PF00899"/>
    </source>
</evidence>
<comment type="function">
    <text evidence="4">Catalytic subunit of the dimeric E1 enzyme, which activates NEDD8.</text>
</comment>
<evidence type="ECO:0000256" key="3">
    <source>
        <dbReference type="ARBA" id="ARBA00022840"/>
    </source>
</evidence>
<dbReference type="AlphaFoldDB" id="A0A8J2T6X4"/>
<dbReference type="InterPro" id="IPR035985">
    <property type="entry name" value="Ubiquitin-activating_enz"/>
</dbReference>
<comment type="similarity">
    <text evidence="4">Belongs to the ubiquitin-activating E1 family. UBA3 subfamily.</text>
</comment>
<dbReference type="InterPro" id="IPR023318">
    <property type="entry name" value="Ub_act_enz_dom_a_sf"/>
</dbReference>
<keyword evidence="7" id="KW-1185">Reference proteome</keyword>
<dbReference type="InterPro" id="IPR045886">
    <property type="entry name" value="ThiF/MoeB/HesA"/>
</dbReference>
<dbReference type="PROSITE" id="PS51257">
    <property type="entry name" value="PROKAR_LIPOPROTEIN"/>
    <property type="match status" value="1"/>
</dbReference>
<dbReference type="GO" id="GO:0005634">
    <property type="term" value="C:nucleus"/>
    <property type="evidence" value="ECO:0007669"/>
    <property type="project" value="TreeGrafter"/>
</dbReference>
<comment type="pathway">
    <text evidence="4">Protein modification; protein neddylation.</text>
</comment>
<dbReference type="GO" id="GO:0019781">
    <property type="term" value="F:NEDD8 activating enzyme activity"/>
    <property type="evidence" value="ECO:0007669"/>
    <property type="project" value="UniProtKB-UniRule"/>
</dbReference>
<comment type="catalytic activity">
    <reaction evidence="4">
        <text>ATP + [NEDD8 protein] + [E1 NEDD8-activating enzyme]-L-cysteine = AMP + diphosphate + [E1 NEDD8-activating enzyme]-S-[NEDD8 protein]-yl-L-cysteine.</text>
        <dbReference type="EC" id="6.2.1.64"/>
    </reaction>
</comment>
<keyword evidence="1 4" id="KW-0547">Nucleotide-binding</keyword>
<evidence type="ECO:0000256" key="2">
    <source>
        <dbReference type="ARBA" id="ARBA00022786"/>
    </source>
</evidence>
<keyword evidence="3 4" id="KW-0067">ATP-binding</keyword>
<dbReference type="InterPro" id="IPR000594">
    <property type="entry name" value="ThiF_NAD_FAD-bd"/>
</dbReference>
<keyword evidence="4" id="KW-0436">Ligase</keyword>
<feature type="domain" description="THIF-type NAD/FAD binding fold" evidence="5">
    <location>
        <begin position="3"/>
        <end position="290"/>
    </location>
</feature>